<organism evidence="1 2">
    <name type="scientific">Ameyamaea chiangmaiensis</name>
    <dbReference type="NCBI Taxonomy" id="442969"/>
    <lineage>
        <taxon>Bacteria</taxon>
        <taxon>Pseudomonadati</taxon>
        <taxon>Pseudomonadota</taxon>
        <taxon>Alphaproteobacteria</taxon>
        <taxon>Acetobacterales</taxon>
        <taxon>Acetobacteraceae</taxon>
        <taxon>Ameyamaea</taxon>
    </lineage>
</organism>
<protein>
    <recommendedName>
        <fullName evidence="3">Beta-glucuronidase C-terminal domain-containing protein</fullName>
    </recommendedName>
</protein>
<keyword evidence="2" id="KW-1185">Reference proteome</keyword>
<proteinExistence type="predicted"/>
<evidence type="ECO:0000313" key="2">
    <source>
        <dbReference type="Proteomes" id="UP000585665"/>
    </source>
</evidence>
<dbReference type="InterPro" id="IPR052974">
    <property type="entry name" value="GH79_Enzymes"/>
</dbReference>
<evidence type="ECO:0008006" key="3">
    <source>
        <dbReference type="Google" id="ProtNLM"/>
    </source>
</evidence>
<dbReference type="InterPro" id="IPR013780">
    <property type="entry name" value="Glyco_hydro_b"/>
</dbReference>
<dbReference type="PANTHER" id="PTHR36183:SF2">
    <property type="entry name" value="BETA-GLUCURONIDASE C-TERMINAL DOMAIN-CONTAINING PROTEIN"/>
    <property type="match status" value="1"/>
</dbReference>
<dbReference type="Gene3D" id="2.60.40.1180">
    <property type="entry name" value="Golgi alpha-mannosidase II"/>
    <property type="match status" value="1"/>
</dbReference>
<name>A0A850PHQ2_9PROT</name>
<dbReference type="SUPFAM" id="SSF51445">
    <property type="entry name" value="(Trans)glycosidases"/>
    <property type="match status" value="1"/>
</dbReference>
<reference evidence="1 2" key="1">
    <citation type="submission" date="2020-06" db="EMBL/GenBank/DDBJ databases">
        <title>Description of novel acetic acid bacteria.</title>
        <authorList>
            <person name="Sombolestani A."/>
        </authorList>
    </citation>
    <scope>NUCLEOTIDE SEQUENCE [LARGE SCALE GENOMIC DNA]</scope>
    <source>
        <strain evidence="1 2">LMG 27010</strain>
    </source>
</reference>
<dbReference type="Gene3D" id="3.20.20.80">
    <property type="entry name" value="Glycosidases"/>
    <property type="match status" value="1"/>
</dbReference>
<dbReference type="RefSeq" id="WP_176614265.1">
    <property type="nucleotide sequence ID" value="NZ_JABXXR010000118.1"/>
</dbReference>
<accession>A0A850PHQ2</accession>
<dbReference type="InterPro" id="IPR006311">
    <property type="entry name" value="TAT_signal"/>
</dbReference>
<gene>
    <name evidence="1" type="ORF">HUK82_12420</name>
</gene>
<dbReference type="PANTHER" id="PTHR36183">
    <property type="entry name" value="BETA-GLUCURONIDASE"/>
    <property type="match status" value="1"/>
</dbReference>
<dbReference type="PROSITE" id="PS51318">
    <property type="entry name" value="TAT"/>
    <property type="match status" value="1"/>
</dbReference>
<sequence length="510" mass="54025">MPQSTTSDMLHACTPLSRRGFGRGIALSVASACAMPRARAAGSTVAARVVLDTERPGRILPGSLCGLSLETAVLSNSAVLNARNTALVALHRGLSAQGVLRLGGNTSDLGWWDPGGGQAPDDISHPAHPRDIFAITHEHLENLRGFVDATGWSVVWGLNLGTGRPEQAAREAAAVATHLGPALLAFQIGNEADLFNRYGHAMRGPAWSFTQFLHDWTRTATAVVAACPNARFWGPDVAVRDDWIVRFAQAIPASLRPHVTRLSAHYYAEGPPDAPDSTIAHLLADDPRVGELLDTLRPVLHRTGLPFAITEAGSCFLGGKPGVSDTFASALWATDYVLRMAQGGCDNVCFHGGAAEVEHANNGRSIGAHTDADRARARRGAFYSPIAGTPETGYITRPLYRGLQAAQSLSRTELLPTEMEAKGINLSAYAGRRGKVITLVMVNRDLTHDADVTIESPAERLIVRSARLLSAPTVDADTAVTLKEAPDRVGAGGTRTLAVPHASALVVTMG</sequence>
<dbReference type="InterPro" id="IPR017853">
    <property type="entry name" value="GH"/>
</dbReference>
<evidence type="ECO:0000313" key="1">
    <source>
        <dbReference type="EMBL" id="NVN41362.1"/>
    </source>
</evidence>
<dbReference type="EMBL" id="JABXXR010000118">
    <property type="protein sequence ID" value="NVN41362.1"/>
    <property type="molecule type" value="Genomic_DNA"/>
</dbReference>
<comment type="caution">
    <text evidence="1">The sequence shown here is derived from an EMBL/GenBank/DDBJ whole genome shotgun (WGS) entry which is preliminary data.</text>
</comment>
<dbReference type="Proteomes" id="UP000585665">
    <property type="component" value="Unassembled WGS sequence"/>
</dbReference>
<dbReference type="AlphaFoldDB" id="A0A850PHQ2"/>